<dbReference type="Gene3D" id="3.60.15.10">
    <property type="entry name" value="Ribonuclease Z/Hydroxyacylglutathione hydrolase-like"/>
    <property type="match status" value="1"/>
</dbReference>
<comment type="similarity">
    <text evidence="1">In the N-terminal section; belongs to the zinc metallo-hydrolase group 3 family.</text>
</comment>
<dbReference type="PANTHER" id="PTHR43717:SF1">
    <property type="entry name" value="ANAEROBIC NITRIC OXIDE REDUCTASE FLAVORUBREDOXIN"/>
    <property type="match status" value="1"/>
</dbReference>
<dbReference type="Pfam" id="PF00258">
    <property type="entry name" value="Flavodoxin_1"/>
    <property type="match status" value="1"/>
</dbReference>
<dbReference type="InterPro" id="IPR045761">
    <property type="entry name" value="ODP_dom"/>
</dbReference>
<dbReference type="InterPro" id="IPR016440">
    <property type="entry name" value="Rubredoxin-O_OxRdtase"/>
</dbReference>
<sequence length="396" mass="43601">MVVEIAPRVYWVGVVDWDIRRFHGHELSTHRGTSYNAYLILDEKIALVDTVAAPFAGRLLESIRELVDPARIDYVIANHAELDHAGALPEVMREAPQASLIVSRRGAESIPGHHHRPWPIRAVRTGERLSLGQDELLFVEAPMLHWPDSMFTYLAGRRLLMPNDAFGQHYAAGRLFNDEVDGQELLQEARKYYANILTPFSAQVLKKIDELLALELPVSMIAPSHGVLWREDPLQIVRQYQAWARQEPQKRAVIVQDTMWGATTRLAEAIGDGLTAEGVPYKIFHAAVTDRNDVLAEVLGAGALVVGSPTINQGMLGTITVLLEDLAHLKFHVPIGGAFGSYGWGGESVKAIAERLAACGLRLPADPLRVQWQPRAEDLAAAASLGRAVGAAVREL</sequence>
<evidence type="ECO:0000313" key="3">
    <source>
        <dbReference type="EMBL" id="MBM3316933.1"/>
    </source>
</evidence>
<dbReference type="GO" id="GO:0046872">
    <property type="term" value="F:metal ion binding"/>
    <property type="evidence" value="ECO:0007669"/>
    <property type="project" value="InterPro"/>
</dbReference>
<dbReference type="PROSITE" id="PS50902">
    <property type="entry name" value="FLAVODOXIN_LIKE"/>
    <property type="match status" value="1"/>
</dbReference>
<name>A0A937XBL0_UNCEI</name>
<dbReference type="GO" id="GO:0016491">
    <property type="term" value="F:oxidoreductase activity"/>
    <property type="evidence" value="ECO:0007669"/>
    <property type="project" value="InterPro"/>
</dbReference>
<evidence type="ECO:0000259" key="2">
    <source>
        <dbReference type="PROSITE" id="PS50902"/>
    </source>
</evidence>
<evidence type="ECO:0000256" key="1">
    <source>
        <dbReference type="ARBA" id="ARBA00007121"/>
    </source>
</evidence>
<dbReference type="SMART" id="SM00849">
    <property type="entry name" value="Lactamase_B"/>
    <property type="match status" value="1"/>
</dbReference>
<dbReference type="InterPro" id="IPR001279">
    <property type="entry name" value="Metallo-B-lactamas"/>
</dbReference>
<dbReference type="GO" id="GO:0009055">
    <property type="term" value="F:electron transfer activity"/>
    <property type="evidence" value="ECO:0007669"/>
    <property type="project" value="InterPro"/>
</dbReference>
<dbReference type="PIRSF" id="PIRSF005243">
    <property type="entry name" value="ROO"/>
    <property type="match status" value="1"/>
</dbReference>
<gene>
    <name evidence="3" type="ORF">FJY75_03680</name>
</gene>
<accession>A0A937XBL0</accession>
<dbReference type="SUPFAM" id="SSF56281">
    <property type="entry name" value="Metallo-hydrolase/oxidoreductase"/>
    <property type="match status" value="1"/>
</dbReference>
<dbReference type="GO" id="GO:0010181">
    <property type="term" value="F:FMN binding"/>
    <property type="evidence" value="ECO:0007669"/>
    <property type="project" value="InterPro"/>
</dbReference>
<dbReference type="EMBL" id="VGIY01000058">
    <property type="protein sequence ID" value="MBM3316933.1"/>
    <property type="molecule type" value="Genomic_DNA"/>
</dbReference>
<evidence type="ECO:0000313" key="4">
    <source>
        <dbReference type="Proteomes" id="UP000748308"/>
    </source>
</evidence>
<proteinExistence type="inferred from homology"/>
<dbReference type="InterPro" id="IPR036866">
    <property type="entry name" value="RibonucZ/Hydroxyglut_hydro"/>
</dbReference>
<dbReference type="Proteomes" id="UP000748308">
    <property type="component" value="Unassembled WGS sequence"/>
</dbReference>
<organism evidence="3 4">
    <name type="scientific">Eiseniibacteriota bacterium</name>
    <dbReference type="NCBI Taxonomy" id="2212470"/>
    <lineage>
        <taxon>Bacteria</taxon>
        <taxon>Candidatus Eiseniibacteriota</taxon>
    </lineage>
</organism>
<comment type="caution">
    <text evidence="3">The sequence shown here is derived from an EMBL/GenBank/DDBJ whole genome shotgun (WGS) entry which is preliminary data.</text>
</comment>
<feature type="domain" description="Flavodoxin-like" evidence="2">
    <location>
        <begin position="252"/>
        <end position="390"/>
    </location>
</feature>
<dbReference type="SUPFAM" id="SSF52218">
    <property type="entry name" value="Flavoproteins"/>
    <property type="match status" value="1"/>
</dbReference>
<dbReference type="InterPro" id="IPR008254">
    <property type="entry name" value="Flavodoxin/NO_synth"/>
</dbReference>
<dbReference type="AlphaFoldDB" id="A0A937XBL0"/>
<dbReference type="Pfam" id="PF19583">
    <property type="entry name" value="ODP"/>
    <property type="match status" value="1"/>
</dbReference>
<reference evidence="3" key="1">
    <citation type="submission" date="2019-03" db="EMBL/GenBank/DDBJ databases">
        <title>Lake Tanganyika Metagenome-Assembled Genomes (MAGs).</title>
        <authorList>
            <person name="Tran P."/>
        </authorList>
    </citation>
    <scope>NUCLEOTIDE SEQUENCE</scope>
    <source>
        <strain evidence="3">M_DeepCast_400m_m2_100</strain>
    </source>
</reference>
<dbReference type="InterPro" id="IPR029039">
    <property type="entry name" value="Flavoprotein-like_sf"/>
</dbReference>
<protein>
    <submittedName>
        <fullName evidence="3">MBL fold metallo-hydrolase</fullName>
    </submittedName>
</protein>
<dbReference type="CDD" id="cd07709">
    <property type="entry name" value="flavodiiron_proteins_MBL-fold"/>
    <property type="match status" value="1"/>
</dbReference>
<dbReference type="PANTHER" id="PTHR43717">
    <property type="entry name" value="ANAEROBIC NITRIC OXIDE REDUCTASE FLAVORUBREDOXIN"/>
    <property type="match status" value="1"/>
</dbReference>
<dbReference type="Gene3D" id="3.40.50.360">
    <property type="match status" value="1"/>
</dbReference>